<gene>
    <name evidence="1" type="ORF">TW71_17745</name>
</gene>
<dbReference type="NCBIfam" id="TIGR03573">
    <property type="entry name" value="WbuX"/>
    <property type="match status" value="1"/>
</dbReference>
<name>A0A837G5J6_9VIBR</name>
<organism evidence="1">
    <name type="scientific">Vibrio coralliilyticus</name>
    <dbReference type="NCBI Taxonomy" id="190893"/>
    <lineage>
        <taxon>Bacteria</taxon>
        <taxon>Pseudomonadati</taxon>
        <taxon>Pseudomonadota</taxon>
        <taxon>Gammaproteobacteria</taxon>
        <taxon>Vibrionales</taxon>
        <taxon>Vibrionaceae</taxon>
        <taxon>Vibrio</taxon>
    </lineage>
</organism>
<dbReference type="AlphaFoldDB" id="A0A837G5J6"/>
<protein>
    <submittedName>
        <fullName evidence="1">Pseudaminic acid biosynthesis protein PseA</fullName>
    </submittedName>
</protein>
<proteinExistence type="predicted"/>
<dbReference type="EMBL" id="JXXR01000019">
    <property type="protein sequence ID" value="KJY69654.1"/>
    <property type="molecule type" value="Genomic_DNA"/>
</dbReference>
<evidence type="ECO:0000313" key="1">
    <source>
        <dbReference type="EMBL" id="KJY69654.1"/>
    </source>
</evidence>
<sequence>MKYCKKCIMPATRPEQVFTDGICDACHSSVDKHHEIDWSDREREFRSILEKYRSKDGSQYDCIIPVSGGKDSCYQAIAMRDKYGMNPLCVTHTPCELTPIGLKNLNFLRDQGFDLIQVSGNRKYYKELVRIGFFKLGDCCWPEHIGIFTAPVRVAVNYNIPLLIWGENSQFEYGGPASKKGNNYLDRNWLEQFQMCGHRISDVVHDGVDLNTIKTLIYPTDEEVNRVGVTGLFLGYFEKWDSQRNVDLCCDLGWNKNPDGPVEGAYNDFENLDCKWIGGLHDYMKFIKFGYGRATDQICIEIRAGRMTREEGIQALKESSEGTVPMKYIPDFLDYLNITEEEFFDNLDRFTNKMIFERDEKTGDLLKDSEGNLIRKFFPE</sequence>
<dbReference type="RefSeq" id="WP_045986794.1">
    <property type="nucleotide sequence ID" value="NZ_CP063051.1"/>
</dbReference>
<accession>A0A837G5J6</accession>
<comment type="caution">
    <text evidence="1">The sequence shown here is derived from an EMBL/GenBank/DDBJ whole genome shotgun (WGS) entry which is preliminary data.</text>
</comment>
<reference evidence="1" key="1">
    <citation type="journal article" date="2015" name="BMC Genomics">
        <title>Genome mining reveals unlocked bioactive potential of marine Gram-negative bacteria.</title>
        <authorList>
            <person name="Machado H."/>
            <person name="Sonnenschein E.C."/>
            <person name="Melchiorsen J."/>
            <person name="Gram L."/>
        </authorList>
    </citation>
    <scope>NUCLEOTIDE SEQUENCE</scope>
    <source>
        <strain evidence="1">S2052</strain>
    </source>
</reference>
<dbReference type="SUPFAM" id="SSF52402">
    <property type="entry name" value="Adenine nucleotide alpha hydrolases-like"/>
    <property type="match status" value="1"/>
</dbReference>
<dbReference type="InterPro" id="IPR020022">
    <property type="entry name" value="N-acetyl_sugar_amidoTrfase"/>
</dbReference>